<comment type="caution">
    <text evidence="2">The sequence shown here is derived from an EMBL/GenBank/DDBJ whole genome shotgun (WGS) entry which is preliminary data.</text>
</comment>
<reference evidence="2 3" key="1">
    <citation type="submission" date="2019-11" db="EMBL/GenBank/DDBJ databases">
        <title>Identification of a novel strain.</title>
        <authorList>
            <person name="Xu Q."/>
            <person name="Wang G."/>
        </authorList>
    </citation>
    <scope>NUCLEOTIDE SEQUENCE [LARGE SCALE GENOMIC DNA]</scope>
    <source>
        <strain evidence="3">xq</strain>
    </source>
</reference>
<dbReference type="AlphaFoldDB" id="A0A6I3KG43"/>
<evidence type="ECO:0000256" key="1">
    <source>
        <dbReference type="SAM" id="MobiDB-lite"/>
    </source>
</evidence>
<sequence>MNMKQLALRAVLVIALDVLAASTWQFAVKQRANAAIDRLRAGSEVEIDAAEAPPEVLDARAAFLLRRNRIDEAQPLLDQALLRADAPIQMRMLFNMANARMRAAVAAIGKGDYDKAIPLVTLAKSEYRSALRLDSTYWDAKYNLDIAMRLVRDLPQAVGEDEEKPLQTPEKLWTDLPGVPKGLP</sequence>
<evidence type="ECO:0000313" key="2">
    <source>
        <dbReference type="EMBL" id="MTD93884.1"/>
    </source>
</evidence>
<evidence type="ECO:0008006" key="4">
    <source>
        <dbReference type="Google" id="ProtNLM"/>
    </source>
</evidence>
<dbReference type="Gene3D" id="1.25.40.10">
    <property type="entry name" value="Tetratricopeptide repeat domain"/>
    <property type="match status" value="1"/>
</dbReference>
<feature type="region of interest" description="Disordered" evidence="1">
    <location>
        <begin position="160"/>
        <end position="184"/>
    </location>
</feature>
<proteinExistence type="predicted"/>
<keyword evidence="3" id="KW-1185">Reference proteome</keyword>
<protein>
    <recommendedName>
        <fullName evidence="4">MxaK protein</fullName>
    </recommendedName>
</protein>
<dbReference type="SUPFAM" id="SSF48452">
    <property type="entry name" value="TPR-like"/>
    <property type="match status" value="1"/>
</dbReference>
<evidence type="ECO:0000313" key="3">
    <source>
        <dbReference type="Proteomes" id="UP000440694"/>
    </source>
</evidence>
<gene>
    <name evidence="2" type="ORF">GIW81_05990</name>
</gene>
<name>A0A6I3KG43_9HYPH</name>
<dbReference type="EMBL" id="WMBQ01000001">
    <property type="protein sequence ID" value="MTD93884.1"/>
    <property type="molecule type" value="Genomic_DNA"/>
</dbReference>
<accession>A0A6I3KG43</accession>
<dbReference type="InterPro" id="IPR011990">
    <property type="entry name" value="TPR-like_helical_dom_sf"/>
</dbReference>
<organism evidence="2 3">
    <name type="scientific">Hyphomicrobium album</name>
    <dbReference type="NCBI Taxonomy" id="2665159"/>
    <lineage>
        <taxon>Bacteria</taxon>
        <taxon>Pseudomonadati</taxon>
        <taxon>Pseudomonadota</taxon>
        <taxon>Alphaproteobacteria</taxon>
        <taxon>Hyphomicrobiales</taxon>
        <taxon>Hyphomicrobiaceae</taxon>
        <taxon>Hyphomicrobium</taxon>
    </lineage>
</organism>
<dbReference type="Proteomes" id="UP000440694">
    <property type="component" value="Unassembled WGS sequence"/>
</dbReference>